<protein>
    <submittedName>
        <fullName evidence="9">Lipopolysaccharide biosynthesis protein</fullName>
    </submittedName>
</protein>
<evidence type="ECO:0000256" key="7">
    <source>
        <dbReference type="SAM" id="MobiDB-lite"/>
    </source>
</evidence>
<gene>
    <name evidence="9" type="ORF">G3T37_01190</name>
</gene>
<evidence type="ECO:0000256" key="5">
    <source>
        <dbReference type="ARBA" id="ARBA00022989"/>
    </source>
</evidence>
<comment type="subcellular location">
    <subcellularLocation>
        <location evidence="1">Cell membrane</location>
        <topology evidence="1">Multi-pass membrane protein</topology>
    </subcellularLocation>
</comment>
<sequence>MTGVDDTELGAIDPPEQQHGPGLGERAAKGALITFSGQFARILLQVVSVVVLARLLTPHAYGVVAMVLAVIGIGEIFRDFGLSSAAIQSKTLSRGQRDNLFWVNAGIGLVLATIVFFAAPLIAIIYRHPEVEPLARALSLTFLMNGLATQYRADLNRRLKFMQLTTGDVLSPAIGLASAIVGAALGWGAWALVAQQLMQSAALLVCLVSFAGWLPRAYDRTAPMRAFLTFGSHLVVTQLIGYAANNVDSLTIGIRFGATQLGLYNRSFQLLMTPLTQLRAPTTTVALPILARLMDDTKRYGDFVARGQLALGYSLVVVLGVVVGAADPATSVLLGSHWIGVAPILRLLAVAGIFQTLAYVGYWVYLSRGLTSDLMRYSIVTAVIKVTCIVVGSQWGIIGVATGYAIAPGLAWPLSLWWLSRRAPIPLKLLVTGALRVIVVAGVLAVSAFAVTRMLAATPEILQLVASVLISLAVGAAVVWFVPAFRRDVLGVVEIGTMVLRSRRAKR</sequence>
<keyword evidence="3" id="KW-1003">Cell membrane</keyword>
<feature type="transmembrane region" description="Helical" evidence="8">
    <location>
        <begin position="59"/>
        <end position="80"/>
    </location>
</feature>
<feature type="transmembrane region" description="Helical" evidence="8">
    <location>
        <begin position="401"/>
        <end position="419"/>
    </location>
</feature>
<reference evidence="9 10" key="1">
    <citation type="journal article" date="2014" name="Int. J. Syst. Evol. Microbiol.">
        <title>Description of Galbitalea soli gen. nov., sp. nov., and Frondihabitans sucicola sp. nov.</title>
        <authorList>
            <person name="Kim S.J."/>
            <person name="Lim J.M."/>
            <person name="Ahn J.H."/>
            <person name="Weon H.Y."/>
            <person name="Hamada M."/>
            <person name="Suzuki K."/>
            <person name="Ahn T.Y."/>
            <person name="Kwon S.W."/>
        </authorList>
    </citation>
    <scope>NUCLEOTIDE SEQUENCE [LARGE SCALE GENOMIC DNA]</scope>
    <source>
        <strain evidence="9 10">NBRC 108727</strain>
    </source>
</reference>
<accession>A0A7C9PL79</accession>
<feature type="transmembrane region" description="Helical" evidence="8">
    <location>
        <begin position="431"/>
        <end position="455"/>
    </location>
</feature>
<keyword evidence="4 8" id="KW-0812">Transmembrane</keyword>
<evidence type="ECO:0000256" key="4">
    <source>
        <dbReference type="ARBA" id="ARBA00022692"/>
    </source>
</evidence>
<comment type="similarity">
    <text evidence="2">Belongs to the polysaccharide synthase family.</text>
</comment>
<keyword evidence="6 8" id="KW-0472">Membrane</keyword>
<feature type="transmembrane region" description="Helical" evidence="8">
    <location>
        <begin position="131"/>
        <end position="148"/>
    </location>
</feature>
<organism evidence="9 10">
    <name type="scientific">Galbitalea soli</name>
    <dbReference type="NCBI Taxonomy" id="1268042"/>
    <lineage>
        <taxon>Bacteria</taxon>
        <taxon>Bacillati</taxon>
        <taxon>Actinomycetota</taxon>
        <taxon>Actinomycetes</taxon>
        <taxon>Micrococcales</taxon>
        <taxon>Microbacteriaceae</taxon>
        <taxon>Galbitalea</taxon>
    </lineage>
</organism>
<dbReference type="AlphaFoldDB" id="A0A7C9PL79"/>
<evidence type="ECO:0000256" key="8">
    <source>
        <dbReference type="SAM" id="Phobius"/>
    </source>
</evidence>
<dbReference type="RefSeq" id="WP_163471653.1">
    <property type="nucleotide sequence ID" value="NZ_JAAGWZ010000001.1"/>
</dbReference>
<feature type="transmembrane region" description="Helical" evidence="8">
    <location>
        <begin position="169"/>
        <end position="190"/>
    </location>
</feature>
<dbReference type="PANTHER" id="PTHR30250">
    <property type="entry name" value="PST FAMILY PREDICTED COLANIC ACID TRANSPORTER"/>
    <property type="match status" value="1"/>
</dbReference>
<dbReference type="EMBL" id="JAAGWZ010000001">
    <property type="protein sequence ID" value="NEM89966.1"/>
    <property type="molecule type" value="Genomic_DNA"/>
</dbReference>
<name>A0A7C9PL79_9MICO</name>
<evidence type="ECO:0000256" key="2">
    <source>
        <dbReference type="ARBA" id="ARBA00007430"/>
    </source>
</evidence>
<comment type="caution">
    <text evidence="9">The sequence shown here is derived from an EMBL/GenBank/DDBJ whole genome shotgun (WGS) entry which is preliminary data.</text>
</comment>
<evidence type="ECO:0000313" key="10">
    <source>
        <dbReference type="Proteomes" id="UP000479756"/>
    </source>
</evidence>
<feature type="transmembrane region" description="Helical" evidence="8">
    <location>
        <begin position="196"/>
        <end position="214"/>
    </location>
</feature>
<feature type="transmembrane region" description="Helical" evidence="8">
    <location>
        <begin position="461"/>
        <end position="482"/>
    </location>
</feature>
<evidence type="ECO:0000256" key="3">
    <source>
        <dbReference type="ARBA" id="ARBA00022475"/>
    </source>
</evidence>
<dbReference type="GO" id="GO:0005886">
    <property type="term" value="C:plasma membrane"/>
    <property type="evidence" value="ECO:0007669"/>
    <property type="project" value="UniProtKB-SubCell"/>
</dbReference>
<feature type="transmembrane region" description="Helical" evidence="8">
    <location>
        <begin position="101"/>
        <end position="125"/>
    </location>
</feature>
<feature type="transmembrane region" description="Helical" evidence="8">
    <location>
        <begin position="303"/>
        <end position="326"/>
    </location>
</feature>
<keyword evidence="5 8" id="KW-1133">Transmembrane helix</keyword>
<feature type="region of interest" description="Disordered" evidence="7">
    <location>
        <begin position="1"/>
        <end position="20"/>
    </location>
</feature>
<dbReference type="PANTHER" id="PTHR30250:SF10">
    <property type="entry name" value="LIPOPOLYSACCHARIDE BIOSYNTHESIS PROTEIN WZXC"/>
    <property type="match status" value="1"/>
</dbReference>
<evidence type="ECO:0000256" key="1">
    <source>
        <dbReference type="ARBA" id="ARBA00004651"/>
    </source>
</evidence>
<feature type="transmembrane region" description="Helical" evidence="8">
    <location>
        <begin position="377"/>
        <end position="395"/>
    </location>
</feature>
<evidence type="ECO:0000256" key="6">
    <source>
        <dbReference type="ARBA" id="ARBA00023136"/>
    </source>
</evidence>
<evidence type="ECO:0000313" key="9">
    <source>
        <dbReference type="EMBL" id="NEM89966.1"/>
    </source>
</evidence>
<dbReference type="Proteomes" id="UP000479756">
    <property type="component" value="Unassembled WGS sequence"/>
</dbReference>
<proteinExistence type="inferred from homology"/>
<dbReference type="Pfam" id="PF13440">
    <property type="entry name" value="Polysacc_synt_3"/>
    <property type="match status" value="1"/>
</dbReference>
<dbReference type="InterPro" id="IPR050833">
    <property type="entry name" value="Poly_Biosynth_Transport"/>
</dbReference>
<dbReference type="CDD" id="cd13127">
    <property type="entry name" value="MATE_tuaB_like"/>
    <property type="match status" value="1"/>
</dbReference>
<feature type="transmembrane region" description="Helical" evidence="8">
    <location>
        <begin position="338"/>
        <end position="365"/>
    </location>
</feature>
<keyword evidence="10" id="KW-1185">Reference proteome</keyword>